<dbReference type="Pfam" id="PF19939">
    <property type="entry name" value="DUF6401"/>
    <property type="match status" value="1"/>
</dbReference>
<gene>
    <name evidence="1" type="ORF">Sya03_39030</name>
</gene>
<dbReference type="Proteomes" id="UP000652013">
    <property type="component" value="Unassembled WGS sequence"/>
</dbReference>
<sequence>MTNDFLAADAAADTAADTAAALAAELAADPARAFLDDLMARVGVDGLSAALAHPGLLAQVDQHAAAVRESLRAAGRAADAAGLAAYGRSIVAAAERMGRPVPAAGAAYASTPAWLAAEWHLLRLVAVCLIAESAGLL</sequence>
<keyword evidence="2" id="KW-1185">Reference proteome</keyword>
<dbReference type="AlphaFoldDB" id="A0A8J3Y9M8"/>
<protein>
    <submittedName>
        <fullName evidence="1">Uncharacterized protein</fullName>
    </submittedName>
</protein>
<comment type="caution">
    <text evidence="1">The sequence shown here is derived from an EMBL/GenBank/DDBJ whole genome shotgun (WGS) entry which is preliminary data.</text>
</comment>
<evidence type="ECO:0000313" key="1">
    <source>
        <dbReference type="EMBL" id="GIJ04551.1"/>
    </source>
</evidence>
<evidence type="ECO:0000313" key="2">
    <source>
        <dbReference type="Proteomes" id="UP000652013"/>
    </source>
</evidence>
<dbReference type="InterPro" id="IPR045647">
    <property type="entry name" value="DUF6401"/>
</dbReference>
<proteinExistence type="predicted"/>
<name>A0A8J3Y9M8_9ACTN</name>
<reference evidence="1" key="1">
    <citation type="submission" date="2021-01" db="EMBL/GenBank/DDBJ databases">
        <title>Whole genome shotgun sequence of Spirilliplanes yamanashiensis NBRC 15828.</title>
        <authorList>
            <person name="Komaki H."/>
            <person name="Tamura T."/>
        </authorList>
    </citation>
    <scope>NUCLEOTIDE SEQUENCE</scope>
    <source>
        <strain evidence="1">NBRC 15828</strain>
    </source>
</reference>
<dbReference type="RefSeq" id="WP_203939780.1">
    <property type="nucleotide sequence ID" value="NZ_BAAAGJ010000005.1"/>
</dbReference>
<dbReference type="EMBL" id="BOOY01000028">
    <property type="protein sequence ID" value="GIJ04551.1"/>
    <property type="molecule type" value="Genomic_DNA"/>
</dbReference>
<accession>A0A8J3Y9M8</accession>
<organism evidence="1 2">
    <name type="scientific">Spirilliplanes yamanashiensis</name>
    <dbReference type="NCBI Taxonomy" id="42233"/>
    <lineage>
        <taxon>Bacteria</taxon>
        <taxon>Bacillati</taxon>
        <taxon>Actinomycetota</taxon>
        <taxon>Actinomycetes</taxon>
        <taxon>Micromonosporales</taxon>
        <taxon>Micromonosporaceae</taxon>
        <taxon>Spirilliplanes</taxon>
    </lineage>
</organism>